<dbReference type="InterPro" id="IPR011060">
    <property type="entry name" value="RibuloseP-bd_barrel"/>
</dbReference>
<dbReference type="EC" id="5.1.3.1" evidence="7 10"/>
<comment type="function">
    <text evidence="10">Catalyzes the reversible epimerization of D-ribulose 5-phosphate to D-xylulose 5-phosphate.</text>
</comment>
<organism evidence="15 16">
    <name type="scientific">Hominiventricola filiformis</name>
    <dbReference type="NCBI Taxonomy" id="2885352"/>
    <lineage>
        <taxon>Bacteria</taxon>
        <taxon>Bacillati</taxon>
        <taxon>Bacillota</taxon>
        <taxon>Clostridia</taxon>
        <taxon>Lachnospirales</taxon>
        <taxon>Lachnospiraceae</taxon>
        <taxon>Hominiventricola</taxon>
    </lineage>
</organism>
<evidence type="ECO:0000256" key="4">
    <source>
        <dbReference type="ARBA" id="ARBA00001947"/>
    </source>
</evidence>
<feature type="active site" description="Proton donor" evidence="10 12">
    <location>
        <position position="175"/>
    </location>
</feature>
<feature type="binding site" evidence="10 14">
    <location>
        <begin position="142"/>
        <end position="145"/>
    </location>
    <ligand>
        <name>substrate</name>
    </ligand>
</feature>
<evidence type="ECO:0000256" key="8">
    <source>
        <dbReference type="ARBA" id="ARBA00022723"/>
    </source>
</evidence>
<dbReference type="PANTHER" id="PTHR11749">
    <property type="entry name" value="RIBULOSE-5-PHOSPHATE-3-EPIMERASE"/>
    <property type="match status" value="1"/>
</dbReference>
<dbReference type="SUPFAM" id="SSF51366">
    <property type="entry name" value="Ribulose-phoshate binding barrel"/>
    <property type="match status" value="1"/>
</dbReference>
<dbReference type="InterPro" id="IPR013785">
    <property type="entry name" value="Aldolase_TIM"/>
</dbReference>
<comment type="cofactor">
    <cofactor evidence="2">
        <name>Mn(2+)</name>
        <dbReference type="ChEBI" id="CHEBI:29035"/>
    </cofactor>
</comment>
<evidence type="ECO:0000313" key="16">
    <source>
        <dbReference type="Proteomes" id="UP001198220"/>
    </source>
</evidence>
<comment type="cofactor">
    <cofactor evidence="3">
        <name>Co(2+)</name>
        <dbReference type="ChEBI" id="CHEBI:48828"/>
    </cofactor>
</comment>
<dbReference type="GO" id="GO:0005737">
    <property type="term" value="C:cytoplasm"/>
    <property type="evidence" value="ECO:0007669"/>
    <property type="project" value="UniProtKB-ARBA"/>
</dbReference>
<evidence type="ECO:0000256" key="10">
    <source>
        <dbReference type="HAMAP-Rule" id="MF_02227"/>
    </source>
</evidence>
<evidence type="ECO:0000256" key="7">
    <source>
        <dbReference type="ARBA" id="ARBA00013188"/>
    </source>
</evidence>
<feature type="binding site" evidence="10 13">
    <location>
        <position position="175"/>
    </location>
    <ligand>
        <name>a divalent metal cation</name>
        <dbReference type="ChEBI" id="CHEBI:60240"/>
    </ligand>
</feature>
<sequence>MKRYLSPSILSADFAHLGEDIQHAAAAGTQYLHYDVMDGMFVPSISFGMPVLESVRKVTDLVLDVHLMIEDPDRYIDDFVKCGADIITVHYEACKDVKKTLELIKSKEVKAGVTIKPKTPNSVLTDVLDMADMILLMTVEPGFGGQAYIPESTEKIKELRQMLNEKGLDTDIEVDGGIKKDNLQMVLDAGANVIVAGSAIFKGDIEQNVKDFLRIMGE</sequence>
<comment type="cofactor">
    <cofactor evidence="4">
        <name>Zn(2+)</name>
        <dbReference type="ChEBI" id="CHEBI:29105"/>
    </cofactor>
</comment>
<keyword evidence="13" id="KW-0464">Manganese</keyword>
<dbReference type="InterPro" id="IPR000056">
    <property type="entry name" value="Ribul_P_3_epim-like"/>
</dbReference>
<name>A0AAE3A4V7_9FIRM</name>
<dbReference type="Gene3D" id="3.20.20.70">
    <property type="entry name" value="Aldolase class I"/>
    <property type="match status" value="1"/>
</dbReference>
<feature type="binding site" evidence="14">
    <location>
        <position position="177"/>
    </location>
    <ligand>
        <name>substrate</name>
    </ligand>
</feature>
<comment type="cofactor">
    <cofactor evidence="10 13">
        <name>a divalent metal cation</name>
        <dbReference type="ChEBI" id="CHEBI:60240"/>
    </cofactor>
    <text evidence="10 13">Binds 1 divalent metal cation per subunit.</text>
</comment>
<dbReference type="InterPro" id="IPR026019">
    <property type="entry name" value="Ribul_P_3_epim"/>
</dbReference>
<feature type="binding site" evidence="10 13">
    <location>
        <position position="33"/>
    </location>
    <ligand>
        <name>a divalent metal cation</name>
        <dbReference type="ChEBI" id="CHEBI:60240"/>
    </ligand>
</feature>
<keyword evidence="10 11" id="KW-0119">Carbohydrate metabolism</keyword>
<comment type="similarity">
    <text evidence="6 10 11">Belongs to the ribulose-phosphate 3-epimerase family.</text>
</comment>
<accession>A0AAE3A4V7</accession>
<comment type="caution">
    <text evidence="15">The sequence shown here is derived from an EMBL/GenBank/DDBJ whole genome shotgun (WGS) entry which is preliminary data.</text>
</comment>
<evidence type="ECO:0000256" key="13">
    <source>
        <dbReference type="PIRSR" id="PIRSR001461-2"/>
    </source>
</evidence>
<evidence type="ECO:0000256" key="1">
    <source>
        <dbReference type="ARBA" id="ARBA00001782"/>
    </source>
</evidence>
<dbReference type="PIRSF" id="PIRSF001461">
    <property type="entry name" value="RPE"/>
    <property type="match status" value="1"/>
</dbReference>
<feature type="active site" description="Proton acceptor" evidence="10 12">
    <location>
        <position position="35"/>
    </location>
</feature>
<keyword evidence="16" id="KW-1185">Reference proteome</keyword>
<evidence type="ECO:0000313" key="15">
    <source>
        <dbReference type="EMBL" id="MCC2124574.1"/>
    </source>
</evidence>
<keyword evidence="8 10" id="KW-0479">Metal-binding</keyword>
<evidence type="ECO:0000256" key="9">
    <source>
        <dbReference type="ARBA" id="ARBA00023235"/>
    </source>
</evidence>
<evidence type="ECO:0000256" key="2">
    <source>
        <dbReference type="ARBA" id="ARBA00001936"/>
    </source>
</evidence>
<dbReference type="RefSeq" id="WP_308458201.1">
    <property type="nucleotide sequence ID" value="NZ_JAJEPS010000001.1"/>
</dbReference>
<feature type="binding site" evidence="10 13">
    <location>
        <position position="66"/>
    </location>
    <ligand>
        <name>a divalent metal cation</name>
        <dbReference type="ChEBI" id="CHEBI:60240"/>
    </ligand>
</feature>
<dbReference type="CDD" id="cd00429">
    <property type="entry name" value="RPE"/>
    <property type="match status" value="1"/>
</dbReference>
<dbReference type="Pfam" id="PF00834">
    <property type="entry name" value="Ribul_P_3_epim"/>
    <property type="match status" value="1"/>
</dbReference>
<dbReference type="EMBL" id="JAJEPS010000001">
    <property type="protein sequence ID" value="MCC2124574.1"/>
    <property type="molecule type" value="Genomic_DNA"/>
</dbReference>
<protein>
    <recommendedName>
        <fullName evidence="7 10">Ribulose-phosphate 3-epimerase</fullName>
        <ecNumber evidence="7 10">5.1.3.1</ecNumber>
    </recommendedName>
</protein>
<feature type="binding site" evidence="10 13">
    <location>
        <position position="35"/>
    </location>
    <ligand>
        <name>a divalent metal cation</name>
        <dbReference type="ChEBI" id="CHEBI:60240"/>
    </ligand>
</feature>
<comment type="cofactor">
    <cofactor evidence="5">
        <name>Fe(2+)</name>
        <dbReference type="ChEBI" id="CHEBI:29033"/>
    </cofactor>
</comment>
<dbReference type="AlphaFoldDB" id="A0AAE3A4V7"/>
<comment type="catalytic activity">
    <reaction evidence="1 10 11">
        <text>D-ribulose 5-phosphate = D-xylulose 5-phosphate</text>
        <dbReference type="Rhea" id="RHEA:13677"/>
        <dbReference type="ChEBI" id="CHEBI:57737"/>
        <dbReference type="ChEBI" id="CHEBI:58121"/>
        <dbReference type="EC" id="5.1.3.1"/>
    </reaction>
</comment>
<evidence type="ECO:0000256" key="6">
    <source>
        <dbReference type="ARBA" id="ARBA00009541"/>
    </source>
</evidence>
<reference evidence="15 16" key="1">
    <citation type="submission" date="2021-10" db="EMBL/GenBank/DDBJ databases">
        <title>Anaerobic single-cell dispensing facilitates the cultivation of human gut bacteria.</title>
        <authorList>
            <person name="Afrizal A."/>
        </authorList>
    </citation>
    <scope>NUCLEOTIDE SEQUENCE [LARGE SCALE GENOMIC DNA]</scope>
    <source>
        <strain evidence="15 16">CLA-AA-H276</strain>
    </source>
</reference>
<dbReference type="NCBIfam" id="TIGR01163">
    <property type="entry name" value="rpe"/>
    <property type="match status" value="1"/>
</dbReference>
<gene>
    <name evidence="10 15" type="primary">rpe</name>
    <name evidence="15" type="ORF">LKD36_00095</name>
</gene>
<keyword evidence="13" id="KW-0862">Zinc</keyword>
<evidence type="ECO:0000256" key="12">
    <source>
        <dbReference type="PIRSR" id="PIRSR001461-1"/>
    </source>
</evidence>
<evidence type="ECO:0000256" key="3">
    <source>
        <dbReference type="ARBA" id="ARBA00001941"/>
    </source>
</evidence>
<dbReference type="GO" id="GO:0019323">
    <property type="term" value="P:pentose catabolic process"/>
    <property type="evidence" value="ECO:0007669"/>
    <property type="project" value="UniProtKB-UniRule"/>
</dbReference>
<dbReference type="NCBIfam" id="NF004076">
    <property type="entry name" value="PRK05581.1-4"/>
    <property type="match status" value="1"/>
</dbReference>
<comment type="pathway">
    <text evidence="10">Carbohydrate degradation.</text>
</comment>
<feature type="binding site" evidence="10">
    <location>
        <begin position="175"/>
        <end position="177"/>
    </location>
    <ligand>
        <name>substrate</name>
    </ligand>
</feature>
<dbReference type="GO" id="GO:0006098">
    <property type="term" value="P:pentose-phosphate shunt"/>
    <property type="evidence" value="ECO:0007669"/>
    <property type="project" value="UniProtKB-UniRule"/>
</dbReference>
<feature type="binding site" evidence="10 14">
    <location>
        <begin position="197"/>
        <end position="198"/>
    </location>
    <ligand>
        <name>substrate</name>
    </ligand>
</feature>
<keyword evidence="13" id="KW-0170">Cobalt</keyword>
<feature type="binding site" evidence="10 14">
    <location>
        <position position="8"/>
    </location>
    <ligand>
        <name>substrate</name>
    </ligand>
</feature>
<dbReference type="GO" id="GO:0004750">
    <property type="term" value="F:D-ribulose-phosphate 3-epimerase activity"/>
    <property type="evidence" value="ECO:0007669"/>
    <property type="project" value="UniProtKB-UniRule"/>
</dbReference>
<proteinExistence type="inferred from homology"/>
<evidence type="ECO:0000256" key="11">
    <source>
        <dbReference type="PIRNR" id="PIRNR001461"/>
    </source>
</evidence>
<dbReference type="Proteomes" id="UP001198220">
    <property type="component" value="Unassembled WGS sequence"/>
</dbReference>
<dbReference type="HAMAP" id="MF_02227">
    <property type="entry name" value="RPE"/>
    <property type="match status" value="1"/>
</dbReference>
<feature type="binding site" evidence="10 14">
    <location>
        <position position="66"/>
    </location>
    <ligand>
        <name>substrate</name>
    </ligand>
</feature>
<evidence type="ECO:0000256" key="5">
    <source>
        <dbReference type="ARBA" id="ARBA00001954"/>
    </source>
</evidence>
<keyword evidence="9 10" id="KW-0413">Isomerase</keyword>
<evidence type="ECO:0000256" key="14">
    <source>
        <dbReference type="PIRSR" id="PIRSR001461-3"/>
    </source>
</evidence>
<dbReference type="GO" id="GO:0046872">
    <property type="term" value="F:metal ion binding"/>
    <property type="evidence" value="ECO:0007669"/>
    <property type="project" value="UniProtKB-UniRule"/>
</dbReference>
<dbReference type="FunFam" id="3.20.20.70:FF:000004">
    <property type="entry name" value="Ribulose-phosphate 3-epimerase"/>
    <property type="match status" value="1"/>
</dbReference>